<keyword evidence="1" id="KW-0175">Coiled coil</keyword>
<dbReference type="Proteomes" id="UP001335648">
    <property type="component" value="Unassembled WGS sequence"/>
</dbReference>
<proteinExistence type="predicted"/>
<dbReference type="AlphaFoldDB" id="A0AAN8GQG4"/>
<evidence type="ECO:0000256" key="1">
    <source>
        <dbReference type="SAM" id="Coils"/>
    </source>
</evidence>
<organism evidence="2 3">
    <name type="scientific">Champsocephalus esox</name>
    <name type="common">pike icefish</name>
    <dbReference type="NCBI Taxonomy" id="159716"/>
    <lineage>
        <taxon>Eukaryota</taxon>
        <taxon>Metazoa</taxon>
        <taxon>Chordata</taxon>
        <taxon>Craniata</taxon>
        <taxon>Vertebrata</taxon>
        <taxon>Euteleostomi</taxon>
        <taxon>Actinopterygii</taxon>
        <taxon>Neopterygii</taxon>
        <taxon>Teleostei</taxon>
        <taxon>Neoteleostei</taxon>
        <taxon>Acanthomorphata</taxon>
        <taxon>Eupercaria</taxon>
        <taxon>Perciformes</taxon>
        <taxon>Notothenioidei</taxon>
        <taxon>Channichthyidae</taxon>
        <taxon>Champsocephalus</taxon>
    </lineage>
</organism>
<gene>
    <name evidence="2" type="ORF">CesoFtcFv8_016417</name>
</gene>
<feature type="coiled-coil region" evidence="1">
    <location>
        <begin position="143"/>
        <end position="231"/>
    </location>
</feature>
<dbReference type="EMBL" id="JAULUE010002058">
    <property type="protein sequence ID" value="KAK5887856.1"/>
    <property type="molecule type" value="Genomic_DNA"/>
</dbReference>
<reference evidence="2 3" key="1">
    <citation type="journal article" date="2023" name="Mol. Biol. Evol.">
        <title>Genomics of Secondarily Temperate Adaptation in the Only Non-Antarctic Icefish.</title>
        <authorList>
            <person name="Rivera-Colon A.G."/>
            <person name="Rayamajhi N."/>
            <person name="Minhas B.F."/>
            <person name="Madrigal G."/>
            <person name="Bilyk K.T."/>
            <person name="Yoon V."/>
            <person name="Hune M."/>
            <person name="Gregory S."/>
            <person name="Cheng C.H.C."/>
            <person name="Catchen J.M."/>
        </authorList>
    </citation>
    <scope>NUCLEOTIDE SEQUENCE [LARGE SCALE GENOMIC DNA]</scope>
    <source>
        <strain evidence="2">JC2023a</strain>
    </source>
</reference>
<accession>A0AAN8GQG4</accession>
<comment type="caution">
    <text evidence="2">The sequence shown here is derived from an EMBL/GenBank/DDBJ whole genome shotgun (WGS) entry which is preliminary data.</text>
</comment>
<evidence type="ECO:0000313" key="3">
    <source>
        <dbReference type="Proteomes" id="UP001335648"/>
    </source>
</evidence>
<keyword evidence="3" id="KW-1185">Reference proteome</keyword>
<protein>
    <submittedName>
        <fullName evidence="2">Uncharacterized protein</fullName>
    </submittedName>
</protein>
<name>A0AAN8GQG4_9TELE</name>
<evidence type="ECO:0000313" key="2">
    <source>
        <dbReference type="EMBL" id="KAK5887856.1"/>
    </source>
</evidence>
<sequence>MSPEDTKLRALPVPGTTADIKARVNTWSDAGTVPTKRQKKWNQIEELFKQWQTRGLIPADDQPGPTDAHRKAVVEHENAEYLQQEKAWIKAGQPPRYGPAKNAMKKAEKRKVMVANLILYLKYTSQGLTNSLHVVAAEDLPVMEELGRREEALSRRMEAELDRRLEELDRRLEELDRRLEAELIRGMEERQKADEAHNDIIEEKRKAVEAHNDIIAERQREEDKYQQLLAERRQEYVRFQDMMADRQRTENKELKENAGQTTLLTIPMDREMKMTTAEMSNITLGHAPKLK</sequence>